<dbReference type="PANTHER" id="PTHR43547">
    <property type="entry name" value="TWO-COMPONENT HISTIDINE KINASE"/>
    <property type="match status" value="1"/>
</dbReference>
<dbReference type="SUPFAM" id="SSF47384">
    <property type="entry name" value="Homodimeric domain of signal transducing histidine kinase"/>
    <property type="match status" value="1"/>
</dbReference>
<feature type="domain" description="Response regulatory" evidence="11">
    <location>
        <begin position="591"/>
        <end position="707"/>
    </location>
</feature>
<sequence length="711" mass="76093">MSTAPAPAVFNPDLGFAAGGGEMGAVVRGFDWTDTPLGPLETWPQSLRTAAGMMLAARHPMYVAWGPQLVLLYNDNYREVLGAKADQPQHILGQPFCVVWADVWHQVGPMLAATMAGESLWYEDQPFTLTRNGYAEQVYASFSTSPIRDESGAIAGVLCVCSETTGKVRQVEERLRLLDEIGEATRLAAEPVTIMAHSTRLLGEYLEATRVAYADLEPDNDRFTIRHDWTIEGAISTVGVYSLDLFGSRATSNLRVGRTLLINDVDTELAHGDGYEMFSQIGIKAIICCPLVKQGRLVAMMAVHQQQPRTWTRDEVALVEAVVDRCWAHIERVRSTEALREADRRKSEFLATLAHELRNPLAPVRNAVELLRIGADKPGLKERMLATMERQVGHMVHLIDDLLDIARISSGKVVLQSARVTLQSVVASAVETSLPLVEAAGHELALDLPAQAVWLEGDAVRLSQVLSNLLTNAAKYTPQPGRIGVAAKAVDGMVVIKVTDTGIGIAPEALEAVFEMFAQAPHSIGISKGGLGIGLCLVRHLVTLHGGSVMATSPGPGQGSTFTIRLPLAAVAAALHDEGQAQPAPARASLRVLVADDNIDAADTLGDLLDAMGCQVQVTYDGEQAVNAAPAFAPDLVFLDIGMPRLDGYGAARALRAMPAMDGVKLVALTGWGAEDDRARTGAAGFDHHLLKPASPEQVAAVLATATPASR</sequence>
<evidence type="ECO:0000256" key="4">
    <source>
        <dbReference type="ARBA" id="ARBA00022553"/>
    </source>
</evidence>
<dbReference type="Pfam" id="PF00072">
    <property type="entry name" value="Response_reg"/>
    <property type="match status" value="1"/>
</dbReference>
<evidence type="ECO:0000259" key="11">
    <source>
        <dbReference type="PROSITE" id="PS50110"/>
    </source>
</evidence>
<keyword evidence="7" id="KW-0902">Two-component regulatory system</keyword>
<dbReference type="Gene3D" id="3.30.450.40">
    <property type="match status" value="1"/>
</dbReference>
<feature type="modified residue" description="4-aspartylphosphate" evidence="9">
    <location>
        <position position="640"/>
    </location>
</feature>
<organism evidence="12 13">
    <name type="scientific">Duganella phyllosphaerae</name>
    <dbReference type="NCBI Taxonomy" id="762836"/>
    <lineage>
        <taxon>Bacteria</taxon>
        <taxon>Pseudomonadati</taxon>
        <taxon>Pseudomonadota</taxon>
        <taxon>Betaproteobacteria</taxon>
        <taxon>Burkholderiales</taxon>
        <taxon>Oxalobacteraceae</taxon>
        <taxon>Telluria group</taxon>
        <taxon>Duganella</taxon>
    </lineage>
</organism>
<dbReference type="InterPro" id="IPR003018">
    <property type="entry name" value="GAF"/>
</dbReference>
<dbReference type="InterPro" id="IPR003661">
    <property type="entry name" value="HisK_dim/P_dom"/>
</dbReference>
<keyword evidence="13" id="KW-1185">Reference proteome</keyword>
<dbReference type="Proteomes" id="UP000175989">
    <property type="component" value="Unassembled WGS sequence"/>
</dbReference>
<dbReference type="Pfam" id="PF00512">
    <property type="entry name" value="HisKA"/>
    <property type="match status" value="1"/>
</dbReference>
<dbReference type="SUPFAM" id="SSF55874">
    <property type="entry name" value="ATPase domain of HSP90 chaperone/DNA topoisomerase II/histidine kinase"/>
    <property type="match status" value="1"/>
</dbReference>
<dbReference type="SUPFAM" id="SSF55781">
    <property type="entry name" value="GAF domain-like"/>
    <property type="match status" value="1"/>
</dbReference>
<dbReference type="GO" id="GO:0000155">
    <property type="term" value="F:phosphorelay sensor kinase activity"/>
    <property type="evidence" value="ECO:0007669"/>
    <property type="project" value="InterPro"/>
</dbReference>
<keyword evidence="6 12" id="KW-0418">Kinase</keyword>
<evidence type="ECO:0000256" key="6">
    <source>
        <dbReference type="ARBA" id="ARBA00022777"/>
    </source>
</evidence>
<keyword evidence="5 12" id="KW-0808">Transferase</keyword>
<dbReference type="InterPro" id="IPR011006">
    <property type="entry name" value="CheY-like_superfamily"/>
</dbReference>
<dbReference type="SUPFAM" id="SSF52172">
    <property type="entry name" value="CheY-like"/>
    <property type="match status" value="1"/>
</dbReference>
<comment type="catalytic activity">
    <reaction evidence="1">
        <text>ATP + protein L-histidine = ADP + protein N-phospho-L-histidine.</text>
        <dbReference type="EC" id="2.7.13.3"/>
    </reaction>
</comment>
<dbReference type="InterPro" id="IPR001789">
    <property type="entry name" value="Sig_transdc_resp-reg_receiver"/>
</dbReference>
<proteinExistence type="predicted"/>
<dbReference type="SMART" id="SM00448">
    <property type="entry name" value="REC"/>
    <property type="match status" value="1"/>
</dbReference>
<comment type="subcellular location">
    <subcellularLocation>
        <location evidence="2">Cell inner membrane</location>
        <topology evidence="2">Multi-pass membrane protein</topology>
    </subcellularLocation>
</comment>
<keyword evidence="12" id="KW-0378">Hydrolase</keyword>
<dbReference type="CDD" id="cd00082">
    <property type="entry name" value="HisKA"/>
    <property type="match status" value="1"/>
</dbReference>
<dbReference type="RefSeq" id="WP_070247344.1">
    <property type="nucleotide sequence ID" value="NZ_LROM01000068.1"/>
</dbReference>
<dbReference type="SMART" id="SM00388">
    <property type="entry name" value="HisKA"/>
    <property type="match status" value="1"/>
</dbReference>
<dbReference type="InterPro" id="IPR005467">
    <property type="entry name" value="His_kinase_dom"/>
</dbReference>
<dbReference type="AlphaFoldDB" id="A0A1E7WYE5"/>
<dbReference type="PANTHER" id="PTHR43547:SF2">
    <property type="entry name" value="HYBRID SIGNAL TRANSDUCTION HISTIDINE KINASE C"/>
    <property type="match status" value="1"/>
</dbReference>
<dbReference type="GO" id="GO:0016787">
    <property type="term" value="F:hydrolase activity"/>
    <property type="evidence" value="ECO:0007669"/>
    <property type="project" value="UniProtKB-KW"/>
</dbReference>
<feature type="domain" description="Histidine kinase" evidence="10">
    <location>
        <begin position="352"/>
        <end position="570"/>
    </location>
</feature>
<dbReference type="InterPro" id="IPR035965">
    <property type="entry name" value="PAS-like_dom_sf"/>
</dbReference>
<dbReference type="PATRIC" id="fig|762836.4.peg.1704"/>
<evidence type="ECO:0000313" key="13">
    <source>
        <dbReference type="Proteomes" id="UP000175989"/>
    </source>
</evidence>
<dbReference type="Gene3D" id="3.30.565.10">
    <property type="entry name" value="Histidine kinase-like ATPase, C-terminal domain"/>
    <property type="match status" value="1"/>
</dbReference>
<protein>
    <recommendedName>
        <fullName evidence="3">histidine kinase</fullName>
        <ecNumber evidence="3">2.7.13.3</ecNumber>
    </recommendedName>
</protein>
<dbReference type="PROSITE" id="PS50110">
    <property type="entry name" value="RESPONSE_REGULATORY"/>
    <property type="match status" value="1"/>
</dbReference>
<dbReference type="OrthoDB" id="9087351at2"/>
<dbReference type="Gene3D" id="3.30.450.20">
    <property type="entry name" value="PAS domain"/>
    <property type="match status" value="1"/>
</dbReference>
<dbReference type="InterPro" id="IPR029016">
    <property type="entry name" value="GAF-like_dom_sf"/>
</dbReference>
<comment type="caution">
    <text evidence="12">The sequence shown here is derived from an EMBL/GenBank/DDBJ whole genome shotgun (WGS) entry which is preliminary data.</text>
</comment>
<name>A0A1E7WYE5_9BURK</name>
<dbReference type="InterPro" id="IPR003594">
    <property type="entry name" value="HATPase_dom"/>
</dbReference>
<evidence type="ECO:0000259" key="10">
    <source>
        <dbReference type="PROSITE" id="PS50109"/>
    </source>
</evidence>
<evidence type="ECO:0000256" key="1">
    <source>
        <dbReference type="ARBA" id="ARBA00000085"/>
    </source>
</evidence>
<dbReference type="GO" id="GO:0005886">
    <property type="term" value="C:plasma membrane"/>
    <property type="evidence" value="ECO:0007669"/>
    <property type="project" value="UniProtKB-SubCell"/>
</dbReference>
<dbReference type="EMBL" id="LROM01000068">
    <property type="protein sequence ID" value="OFA04748.1"/>
    <property type="molecule type" value="Genomic_DNA"/>
</dbReference>
<evidence type="ECO:0000256" key="9">
    <source>
        <dbReference type="PROSITE-ProRule" id="PRU00169"/>
    </source>
</evidence>
<evidence type="ECO:0000256" key="3">
    <source>
        <dbReference type="ARBA" id="ARBA00012438"/>
    </source>
</evidence>
<dbReference type="Pfam" id="PF01590">
    <property type="entry name" value="GAF"/>
    <property type="match status" value="1"/>
</dbReference>
<dbReference type="SUPFAM" id="SSF55785">
    <property type="entry name" value="PYP-like sensor domain (PAS domain)"/>
    <property type="match status" value="1"/>
</dbReference>
<dbReference type="PRINTS" id="PR00344">
    <property type="entry name" value="BCTRLSENSOR"/>
</dbReference>
<dbReference type="InterPro" id="IPR004358">
    <property type="entry name" value="Sig_transdc_His_kin-like_C"/>
</dbReference>
<dbReference type="SMART" id="SM00065">
    <property type="entry name" value="GAF"/>
    <property type="match status" value="1"/>
</dbReference>
<dbReference type="PROSITE" id="PS50109">
    <property type="entry name" value="HIS_KIN"/>
    <property type="match status" value="1"/>
</dbReference>
<dbReference type="EC" id="2.7.13.3" evidence="3"/>
<evidence type="ECO:0000256" key="2">
    <source>
        <dbReference type="ARBA" id="ARBA00004429"/>
    </source>
</evidence>
<dbReference type="FunFam" id="1.10.287.130:FF:000001">
    <property type="entry name" value="Two-component sensor histidine kinase"/>
    <property type="match status" value="1"/>
</dbReference>
<dbReference type="InterPro" id="IPR036097">
    <property type="entry name" value="HisK_dim/P_sf"/>
</dbReference>
<dbReference type="Gene3D" id="1.10.287.130">
    <property type="match status" value="1"/>
</dbReference>
<reference evidence="13" key="1">
    <citation type="journal article" date="2016" name="Front. Microbiol.">
        <title>Molecular Keys to the Janthinobacterium and Duganella spp. Interaction with the Plant Pathogen Fusarium graminearum.</title>
        <authorList>
            <person name="Haack F.S."/>
            <person name="Poehlein A."/>
            <person name="Kroger C."/>
            <person name="Voigt C.A."/>
            <person name="Piepenbring M."/>
            <person name="Bode H.B."/>
            <person name="Daniel R."/>
            <person name="Schafer W."/>
            <person name="Streit W.R."/>
        </authorList>
    </citation>
    <scope>NUCLEOTIDE SEQUENCE [LARGE SCALE GENOMIC DNA]</scope>
    <source>
        <strain evidence="13">T54</strain>
    </source>
</reference>
<gene>
    <name evidence="12" type="primary">luxQ_3</name>
    <name evidence="12" type="ORF">DUPY_16340</name>
</gene>
<evidence type="ECO:0000313" key="12">
    <source>
        <dbReference type="EMBL" id="OFA04748.1"/>
    </source>
</evidence>
<keyword evidence="4 9" id="KW-0597">Phosphoprotein</keyword>
<keyword evidence="8" id="KW-0472">Membrane</keyword>
<evidence type="ECO:0000256" key="8">
    <source>
        <dbReference type="ARBA" id="ARBA00023136"/>
    </source>
</evidence>
<dbReference type="SMART" id="SM00387">
    <property type="entry name" value="HATPase_c"/>
    <property type="match status" value="1"/>
</dbReference>
<dbReference type="Gene3D" id="3.40.50.2300">
    <property type="match status" value="1"/>
</dbReference>
<dbReference type="FunFam" id="3.30.565.10:FF:000006">
    <property type="entry name" value="Sensor histidine kinase WalK"/>
    <property type="match status" value="1"/>
</dbReference>
<accession>A0A1E7WYE5</accession>
<dbReference type="CDD" id="cd17580">
    <property type="entry name" value="REC_2_DhkD-like"/>
    <property type="match status" value="1"/>
</dbReference>
<dbReference type="InterPro" id="IPR036890">
    <property type="entry name" value="HATPase_C_sf"/>
</dbReference>
<evidence type="ECO:0000256" key="7">
    <source>
        <dbReference type="ARBA" id="ARBA00023012"/>
    </source>
</evidence>
<evidence type="ECO:0000256" key="5">
    <source>
        <dbReference type="ARBA" id="ARBA00022679"/>
    </source>
</evidence>
<dbReference type="Pfam" id="PF02518">
    <property type="entry name" value="HATPase_c"/>
    <property type="match status" value="1"/>
</dbReference>